<dbReference type="Proteomes" id="UP000051992">
    <property type="component" value="Unassembled WGS sequence"/>
</dbReference>
<dbReference type="Gene3D" id="3.30.200.20">
    <property type="entry name" value="Phosphorylase Kinase, domain 1"/>
    <property type="match status" value="1"/>
</dbReference>
<comment type="similarity">
    <text evidence="2 8">Belongs to the SAICAR synthetase family.</text>
</comment>
<protein>
    <recommendedName>
        <fullName evidence="8">Phosphoribosylaminoimidazole-succinocarboxamide synthase</fullName>
        <ecNumber evidence="8">6.3.2.6</ecNumber>
    </recommendedName>
    <alternativeName>
        <fullName evidence="8">SAICAR synthetase</fullName>
    </alternativeName>
</protein>
<dbReference type="PANTHER" id="PTHR43599:SF3">
    <property type="entry name" value="SI:DKEY-6E2.2"/>
    <property type="match status" value="1"/>
</dbReference>
<dbReference type="SUPFAM" id="SSF56104">
    <property type="entry name" value="SAICAR synthase-like"/>
    <property type="match status" value="1"/>
</dbReference>
<evidence type="ECO:0000256" key="1">
    <source>
        <dbReference type="ARBA" id="ARBA00004672"/>
    </source>
</evidence>
<evidence type="ECO:0000259" key="9">
    <source>
        <dbReference type="Pfam" id="PF01259"/>
    </source>
</evidence>
<dbReference type="CDD" id="cd01415">
    <property type="entry name" value="SAICAR_synt_PurC"/>
    <property type="match status" value="1"/>
</dbReference>
<dbReference type="InterPro" id="IPR033934">
    <property type="entry name" value="SAICAR_synt_PurC"/>
</dbReference>
<dbReference type="InterPro" id="IPR050089">
    <property type="entry name" value="SAICAR_synthetase"/>
</dbReference>
<evidence type="ECO:0000256" key="6">
    <source>
        <dbReference type="ARBA" id="ARBA00022840"/>
    </source>
</evidence>
<feature type="domain" description="SAICAR synthetase/ADE2 N-terminal" evidence="9">
    <location>
        <begin position="12"/>
        <end position="237"/>
    </location>
</feature>
<proteinExistence type="inferred from homology"/>
<dbReference type="InterPro" id="IPR028923">
    <property type="entry name" value="SAICAR_synt/ADE2_N"/>
</dbReference>
<evidence type="ECO:0000256" key="8">
    <source>
        <dbReference type="HAMAP-Rule" id="MF_00137"/>
    </source>
</evidence>
<comment type="pathway">
    <text evidence="1 8">Purine metabolism; IMP biosynthesis via de novo pathway; 5-amino-1-(5-phospho-D-ribosyl)imidazole-4-carboxamide from 5-amino-1-(5-phospho-D-ribosyl)imidazole-4-carboxylate: step 1/2.</text>
</comment>
<dbReference type="Gene3D" id="3.30.470.20">
    <property type="entry name" value="ATP-grasp fold, B domain"/>
    <property type="match status" value="1"/>
</dbReference>
<keyword evidence="3 8" id="KW-0436">Ligase</keyword>
<dbReference type="InterPro" id="IPR018236">
    <property type="entry name" value="SAICAR_synthetase_CS"/>
</dbReference>
<dbReference type="HAMAP" id="MF_00137">
    <property type="entry name" value="SAICAR_synth"/>
    <property type="match status" value="1"/>
</dbReference>
<dbReference type="GO" id="GO:0009236">
    <property type="term" value="P:cobalamin biosynthetic process"/>
    <property type="evidence" value="ECO:0007669"/>
    <property type="project" value="InterPro"/>
</dbReference>
<organism evidence="10 12">
    <name type="scientific">Weissella viridescens</name>
    <name type="common">Lactobacillus viridescens</name>
    <dbReference type="NCBI Taxonomy" id="1629"/>
    <lineage>
        <taxon>Bacteria</taxon>
        <taxon>Bacillati</taxon>
        <taxon>Bacillota</taxon>
        <taxon>Bacilli</taxon>
        <taxon>Lactobacillales</taxon>
        <taxon>Lactobacillaceae</taxon>
        <taxon>Weissella</taxon>
    </lineage>
</organism>
<sequence length="244" mass="27708">MAHTEIEQGNLITAGKAKALYETNNPEYIWVHNLDQATALNGKRKEAVADKAYYTNQISRYLFEYLNQKGVPTHYVEALNETDSLVHRLTMLPIEVVTRNYASGHFVSRFDVEPMFPLEPTVLEFYYKSDALDDPFMNDSQILALNLASLESITRIKDLTHQINPLLNQLFDEIGITLVDFKLEFGRNTDDVIVLGDELSPDNMRLVDQTTGDSLDKDVFRQQTGDLTTGYAQVLTRLQAKLGE</sequence>
<reference evidence="11 13" key="2">
    <citation type="submission" date="2018-06" db="EMBL/GenBank/DDBJ databases">
        <authorList>
            <consortium name="Pathogen Informatics"/>
            <person name="Doyle S."/>
        </authorList>
    </citation>
    <scope>NUCLEOTIDE SEQUENCE [LARGE SCALE GENOMIC DNA]</scope>
    <source>
        <strain evidence="11 13">NCTC13645</strain>
    </source>
</reference>
<dbReference type="PATRIC" id="fig|1629.5.peg.95"/>
<keyword evidence="5 8" id="KW-0658">Purine biosynthesis</keyword>
<dbReference type="GO" id="GO:0005524">
    <property type="term" value="F:ATP binding"/>
    <property type="evidence" value="ECO:0007669"/>
    <property type="project" value="UniProtKB-KW"/>
</dbReference>
<dbReference type="OrthoDB" id="9801549at2"/>
<name>A0A0R2HBL9_WEIVI</name>
<dbReference type="RefSeq" id="WP_057743508.1">
    <property type="nucleotide sequence ID" value="NZ_BJLU01000001.1"/>
</dbReference>
<dbReference type="GO" id="GO:0006189">
    <property type="term" value="P:'de novo' IMP biosynthetic process"/>
    <property type="evidence" value="ECO:0007669"/>
    <property type="project" value="UniProtKB-UniRule"/>
</dbReference>
<gene>
    <name evidence="8 11" type="primary">purC</name>
    <name evidence="10" type="ORF">IV50_GL000092</name>
    <name evidence="11" type="ORF">NCTC13645_01103</name>
</gene>
<dbReference type="STRING" id="1629.IV50_GL000092"/>
<dbReference type="EC" id="6.3.2.6" evidence="8"/>
<dbReference type="GO" id="GO:0004639">
    <property type="term" value="F:phosphoribosylaminoimidazolesuccinocarboxamide synthase activity"/>
    <property type="evidence" value="ECO:0007669"/>
    <property type="project" value="UniProtKB-UniRule"/>
</dbReference>
<evidence type="ECO:0000313" key="10">
    <source>
        <dbReference type="EMBL" id="KRN46829.1"/>
    </source>
</evidence>
<evidence type="ECO:0000256" key="3">
    <source>
        <dbReference type="ARBA" id="ARBA00022598"/>
    </source>
</evidence>
<evidence type="ECO:0000256" key="5">
    <source>
        <dbReference type="ARBA" id="ARBA00022755"/>
    </source>
</evidence>
<evidence type="ECO:0000313" key="12">
    <source>
        <dbReference type="Proteomes" id="UP000051992"/>
    </source>
</evidence>
<evidence type="ECO:0000256" key="2">
    <source>
        <dbReference type="ARBA" id="ARBA00010190"/>
    </source>
</evidence>
<dbReference type="PROSITE" id="PS01058">
    <property type="entry name" value="SAICAR_SYNTHETASE_2"/>
    <property type="match status" value="1"/>
</dbReference>
<keyword evidence="4 8" id="KW-0547">Nucleotide-binding</keyword>
<dbReference type="UniPathway" id="UPA00074">
    <property type="reaction ID" value="UER00131"/>
</dbReference>
<keyword evidence="6 8" id="KW-0067">ATP-binding</keyword>
<dbReference type="EMBL" id="UHIV01000004">
    <property type="protein sequence ID" value="SUP58854.1"/>
    <property type="molecule type" value="Genomic_DNA"/>
</dbReference>
<dbReference type="EMBL" id="JQBM01000001">
    <property type="protein sequence ID" value="KRN46829.1"/>
    <property type="molecule type" value="Genomic_DNA"/>
</dbReference>
<evidence type="ECO:0000313" key="13">
    <source>
        <dbReference type="Proteomes" id="UP000254621"/>
    </source>
</evidence>
<keyword evidence="12" id="KW-1185">Reference proteome</keyword>
<dbReference type="AlphaFoldDB" id="A0A0R2HBL9"/>
<evidence type="ECO:0000313" key="11">
    <source>
        <dbReference type="EMBL" id="SUP58854.1"/>
    </source>
</evidence>
<accession>A0A0R2HBL9</accession>
<reference evidence="10 12" key="1">
    <citation type="journal article" date="2015" name="Genome Announc.">
        <title>Expanding the biotechnology potential of lactobacilli through comparative genomics of 213 strains and associated genera.</title>
        <authorList>
            <person name="Sun Z."/>
            <person name="Harris H.M."/>
            <person name="McCann A."/>
            <person name="Guo C."/>
            <person name="Argimon S."/>
            <person name="Zhang W."/>
            <person name="Yang X."/>
            <person name="Jeffery I.B."/>
            <person name="Cooney J.C."/>
            <person name="Kagawa T.F."/>
            <person name="Liu W."/>
            <person name="Song Y."/>
            <person name="Salvetti E."/>
            <person name="Wrobel A."/>
            <person name="Rasinkangas P."/>
            <person name="Parkhill J."/>
            <person name="Rea M.C."/>
            <person name="O'Sullivan O."/>
            <person name="Ritari J."/>
            <person name="Douillard F.P."/>
            <person name="Paul Ross R."/>
            <person name="Yang R."/>
            <person name="Briner A.E."/>
            <person name="Felis G.E."/>
            <person name="de Vos W.M."/>
            <person name="Barrangou R."/>
            <person name="Klaenhammer T.R."/>
            <person name="Caufield P.W."/>
            <person name="Cui Y."/>
            <person name="Zhang H."/>
            <person name="O'Toole P.W."/>
        </authorList>
    </citation>
    <scope>NUCLEOTIDE SEQUENCE [LARGE SCALE GENOMIC DNA]</scope>
    <source>
        <strain evidence="10 12">DSM 20410</strain>
    </source>
</reference>
<dbReference type="Pfam" id="PF01259">
    <property type="entry name" value="SAICAR_synt"/>
    <property type="match status" value="1"/>
</dbReference>
<evidence type="ECO:0000256" key="7">
    <source>
        <dbReference type="ARBA" id="ARBA00048475"/>
    </source>
</evidence>
<dbReference type="Proteomes" id="UP000254621">
    <property type="component" value="Unassembled WGS sequence"/>
</dbReference>
<evidence type="ECO:0000256" key="4">
    <source>
        <dbReference type="ARBA" id="ARBA00022741"/>
    </source>
</evidence>
<dbReference type="PANTHER" id="PTHR43599">
    <property type="entry name" value="MULTIFUNCTIONAL PROTEIN ADE2"/>
    <property type="match status" value="1"/>
</dbReference>
<comment type="catalytic activity">
    <reaction evidence="7 8">
        <text>5-amino-1-(5-phospho-D-ribosyl)imidazole-4-carboxylate + L-aspartate + ATP = (2S)-2-[5-amino-1-(5-phospho-beta-D-ribosyl)imidazole-4-carboxamido]succinate + ADP + phosphate + 2 H(+)</text>
        <dbReference type="Rhea" id="RHEA:22628"/>
        <dbReference type="ChEBI" id="CHEBI:15378"/>
        <dbReference type="ChEBI" id="CHEBI:29991"/>
        <dbReference type="ChEBI" id="CHEBI:30616"/>
        <dbReference type="ChEBI" id="CHEBI:43474"/>
        <dbReference type="ChEBI" id="CHEBI:58443"/>
        <dbReference type="ChEBI" id="CHEBI:77657"/>
        <dbReference type="ChEBI" id="CHEBI:456216"/>
        <dbReference type="EC" id="6.3.2.6"/>
    </reaction>
</comment>